<accession>A0A369TQJ8</accession>
<keyword evidence="3" id="KW-1185">Reference proteome</keyword>
<feature type="signal peptide" evidence="1">
    <location>
        <begin position="1"/>
        <end position="27"/>
    </location>
</feature>
<evidence type="ECO:0008006" key="4">
    <source>
        <dbReference type="Google" id="ProtNLM"/>
    </source>
</evidence>
<evidence type="ECO:0000256" key="1">
    <source>
        <dbReference type="SAM" id="SignalP"/>
    </source>
</evidence>
<dbReference type="Gene3D" id="3.40.390.10">
    <property type="entry name" value="Collagenase (Catalytic Domain)"/>
    <property type="match status" value="1"/>
</dbReference>
<evidence type="ECO:0000313" key="3">
    <source>
        <dbReference type="Proteomes" id="UP000253977"/>
    </source>
</evidence>
<name>A0A369TQJ8_9RHOB</name>
<comment type="caution">
    <text evidence="2">The sequence shown here is derived from an EMBL/GenBank/DDBJ whole genome shotgun (WGS) entry which is preliminary data.</text>
</comment>
<protein>
    <recommendedName>
        <fullName evidence="4">M13 family peptidase</fullName>
    </recommendedName>
</protein>
<dbReference type="Proteomes" id="UP000253977">
    <property type="component" value="Unassembled WGS sequence"/>
</dbReference>
<dbReference type="InterPro" id="IPR024079">
    <property type="entry name" value="MetalloPept_cat_dom_sf"/>
</dbReference>
<dbReference type="SUPFAM" id="SSF55486">
    <property type="entry name" value="Metalloproteases ('zincins'), catalytic domain"/>
    <property type="match status" value="1"/>
</dbReference>
<dbReference type="EMBL" id="QPMK01000014">
    <property type="protein sequence ID" value="RDD65246.1"/>
    <property type="molecule type" value="Genomic_DNA"/>
</dbReference>
<dbReference type="GO" id="GO:0008237">
    <property type="term" value="F:metallopeptidase activity"/>
    <property type="evidence" value="ECO:0007669"/>
    <property type="project" value="InterPro"/>
</dbReference>
<sequence length="72" mass="7862">MNHRTGLTAACLAASTLLSANTTFAQAGSVGPDMLGFPVENMDPSADPREDFYRYAVGGWLDRIERPEKYPI</sequence>
<keyword evidence="1" id="KW-0732">Signal</keyword>
<dbReference type="OrthoDB" id="9775677at2"/>
<feature type="chain" id="PRO_5016630466" description="M13 family peptidase" evidence="1">
    <location>
        <begin position="28"/>
        <end position="72"/>
    </location>
</feature>
<dbReference type="AlphaFoldDB" id="A0A369TQJ8"/>
<proteinExistence type="predicted"/>
<organism evidence="2 3">
    <name type="scientific">Thalassococcus profundi</name>
    <dbReference type="NCBI Taxonomy" id="2282382"/>
    <lineage>
        <taxon>Bacteria</taxon>
        <taxon>Pseudomonadati</taxon>
        <taxon>Pseudomonadota</taxon>
        <taxon>Alphaproteobacteria</taxon>
        <taxon>Rhodobacterales</taxon>
        <taxon>Roseobacteraceae</taxon>
        <taxon>Thalassococcus</taxon>
    </lineage>
</organism>
<gene>
    <name evidence="2" type="ORF">DU478_16445</name>
</gene>
<evidence type="ECO:0000313" key="2">
    <source>
        <dbReference type="EMBL" id="RDD65246.1"/>
    </source>
</evidence>
<dbReference type="RefSeq" id="WP_114512065.1">
    <property type="nucleotide sequence ID" value="NZ_QPMK01000014.1"/>
</dbReference>
<reference evidence="2 3" key="1">
    <citation type="submission" date="2018-07" db="EMBL/GenBank/DDBJ databases">
        <title>Thalassococcus profundi sp. nov., a marine bacterium isolated from deep seawater of Okinawa Trough.</title>
        <authorList>
            <person name="Yu M."/>
        </authorList>
    </citation>
    <scope>NUCLEOTIDE SEQUENCE [LARGE SCALE GENOMIC DNA]</scope>
    <source>
        <strain evidence="2 3">WRAS1</strain>
    </source>
</reference>